<keyword evidence="2" id="KW-1185">Reference proteome</keyword>
<dbReference type="Proteomes" id="UP001621534">
    <property type="component" value="Unassembled WGS sequence"/>
</dbReference>
<evidence type="ECO:0000313" key="2">
    <source>
        <dbReference type="Proteomes" id="UP001621534"/>
    </source>
</evidence>
<proteinExistence type="predicted"/>
<dbReference type="EMBL" id="JAHWXS010000009">
    <property type="protein sequence ID" value="MFK5733876.1"/>
    <property type="molecule type" value="Genomic_DNA"/>
</dbReference>
<evidence type="ECO:0008006" key="3">
    <source>
        <dbReference type="Google" id="ProtNLM"/>
    </source>
</evidence>
<dbReference type="RefSeq" id="WP_405129381.1">
    <property type="nucleotide sequence ID" value="NZ_JAHWXS010000009.1"/>
</dbReference>
<organism evidence="1 2">
    <name type="scientific">Pseudomonas urmiensis</name>
    <dbReference type="NCBI Taxonomy" id="2745493"/>
    <lineage>
        <taxon>Bacteria</taxon>
        <taxon>Pseudomonadati</taxon>
        <taxon>Pseudomonadota</taxon>
        <taxon>Gammaproteobacteria</taxon>
        <taxon>Pseudomonadales</taxon>
        <taxon>Pseudomonadaceae</taxon>
        <taxon>Pseudomonas</taxon>
    </lineage>
</organism>
<gene>
    <name evidence="1" type="ORF">KW869_10080</name>
</gene>
<name>A0ABW8NV95_9PSED</name>
<reference evidence="1 2" key="1">
    <citation type="journal article" date="2012" name="Plant Soil">
        <title>Screening of plant growth-promoting traits in arsenic-resistant bacteria isolated from the rhizosphere of soybean plants from Argentinean agricultural soil.</title>
        <authorList>
            <person name="Wevar Oller A.L."/>
            <person name="Talano M.A."/>
            <person name="Agostini E."/>
        </authorList>
    </citation>
    <scope>NUCLEOTIDE SEQUENCE [LARGE SCALE GENOMIC DNA]</scope>
    <source>
        <strain evidence="1 2">AW4</strain>
    </source>
</reference>
<comment type="caution">
    <text evidence="1">The sequence shown here is derived from an EMBL/GenBank/DDBJ whole genome shotgun (WGS) entry which is preliminary data.</text>
</comment>
<protein>
    <recommendedName>
        <fullName evidence="3">Cold-shock protein</fullName>
    </recommendedName>
</protein>
<sequence>MPKVGTQTMQVRIEGEIVEREVAHATHSTQEDGSIREYTEPLLAHDEVVFRPDDEPTPIIVKRTIPA</sequence>
<accession>A0ABW8NV95</accession>
<evidence type="ECO:0000313" key="1">
    <source>
        <dbReference type="EMBL" id="MFK5733876.1"/>
    </source>
</evidence>